<dbReference type="SUPFAM" id="SSF53098">
    <property type="entry name" value="Ribonuclease H-like"/>
    <property type="match status" value="1"/>
</dbReference>
<evidence type="ECO:0008006" key="13">
    <source>
        <dbReference type="Google" id="ProtNLM"/>
    </source>
</evidence>
<dbReference type="GO" id="GO:0016787">
    <property type="term" value="F:hydrolase activity"/>
    <property type="evidence" value="ECO:0007669"/>
    <property type="project" value="UniProtKB-KW"/>
</dbReference>
<dbReference type="PANTHER" id="PTHR42648:SF11">
    <property type="entry name" value="TRANSPOSON TY4-P GAG-POL POLYPROTEIN"/>
    <property type="match status" value="1"/>
</dbReference>
<proteinExistence type="predicted"/>
<keyword evidence="5" id="KW-0378">Hydrolase</keyword>
<evidence type="ECO:0000313" key="11">
    <source>
        <dbReference type="EMBL" id="MBW0504803.1"/>
    </source>
</evidence>
<dbReference type="GO" id="GO:0046872">
    <property type="term" value="F:metal ion binding"/>
    <property type="evidence" value="ECO:0007669"/>
    <property type="project" value="UniProtKB-KW"/>
</dbReference>
<protein>
    <recommendedName>
        <fullName evidence="13">Integrase catalytic domain-containing protein</fullName>
    </recommendedName>
</protein>
<keyword evidence="12" id="KW-1185">Reference proteome</keyword>
<dbReference type="GO" id="GO:0003676">
    <property type="term" value="F:nucleic acid binding"/>
    <property type="evidence" value="ECO:0007669"/>
    <property type="project" value="InterPro"/>
</dbReference>
<evidence type="ECO:0000256" key="6">
    <source>
        <dbReference type="ARBA" id="ARBA00022842"/>
    </source>
</evidence>
<dbReference type="InterPro" id="IPR036397">
    <property type="entry name" value="RNaseH_sf"/>
</dbReference>
<comment type="caution">
    <text evidence="11">The sequence shown here is derived from an EMBL/GenBank/DDBJ whole genome shotgun (WGS) entry which is preliminary data.</text>
</comment>
<dbReference type="GO" id="GO:0015074">
    <property type="term" value="P:DNA integration"/>
    <property type="evidence" value="ECO:0007669"/>
    <property type="project" value="UniProtKB-KW"/>
</dbReference>
<dbReference type="GO" id="GO:0003887">
    <property type="term" value="F:DNA-directed DNA polymerase activity"/>
    <property type="evidence" value="ECO:0007669"/>
    <property type="project" value="UniProtKB-KW"/>
</dbReference>
<dbReference type="EMBL" id="AVOT02018142">
    <property type="protein sequence ID" value="MBW0504803.1"/>
    <property type="molecule type" value="Genomic_DNA"/>
</dbReference>
<evidence type="ECO:0000256" key="2">
    <source>
        <dbReference type="ARBA" id="ARBA00022722"/>
    </source>
</evidence>
<evidence type="ECO:0000256" key="1">
    <source>
        <dbReference type="ARBA" id="ARBA00022695"/>
    </source>
</evidence>
<gene>
    <name evidence="11" type="ORF">O181_044518</name>
</gene>
<sequence length="130" mass="14668">MRTRQSFYCKVCAKSKSTHWLARARVDITRDKLLDLLVSDIMGPFDQDPQGFQYLLTICDHVSTFSVVYPLKSRSDAPAAVLDAITHLTVQLEARPKALRTDNARELTSGSCKAWHCLLSITAVLTSRKW</sequence>
<keyword evidence="9" id="KW-0808">Transferase</keyword>
<reference evidence="11" key="1">
    <citation type="submission" date="2021-03" db="EMBL/GenBank/DDBJ databases">
        <title>Draft genome sequence of rust myrtle Austropuccinia psidii MF-1, a brazilian biotype.</title>
        <authorList>
            <person name="Quecine M.C."/>
            <person name="Pachon D.M.R."/>
            <person name="Bonatelli M.L."/>
            <person name="Correr F.H."/>
            <person name="Franceschini L.M."/>
            <person name="Leite T.F."/>
            <person name="Margarido G.R.A."/>
            <person name="Almeida C.A."/>
            <person name="Ferrarezi J.A."/>
            <person name="Labate C.A."/>
        </authorList>
    </citation>
    <scope>NUCLEOTIDE SEQUENCE</scope>
    <source>
        <strain evidence="11">MF-1</strain>
    </source>
</reference>
<dbReference type="PANTHER" id="PTHR42648">
    <property type="entry name" value="TRANSPOSASE, PUTATIVE-RELATED"/>
    <property type="match status" value="1"/>
</dbReference>
<organism evidence="11 12">
    <name type="scientific">Austropuccinia psidii MF-1</name>
    <dbReference type="NCBI Taxonomy" id="1389203"/>
    <lineage>
        <taxon>Eukaryota</taxon>
        <taxon>Fungi</taxon>
        <taxon>Dikarya</taxon>
        <taxon>Basidiomycota</taxon>
        <taxon>Pucciniomycotina</taxon>
        <taxon>Pucciniomycetes</taxon>
        <taxon>Pucciniales</taxon>
        <taxon>Sphaerophragmiaceae</taxon>
        <taxon>Austropuccinia</taxon>
    </lineage>
</organism>
<dbReference type="AlphaFoldDB" id="A0A9Q3HGP9"/>
<keyword evidence="9" id="KW-0239">DNA-directed DNA polymerase</keyword>
<dbReference type="Gene3D" id="3.30.420.10">
    <property type="entry name" value="Ribonuclease H-like superfamily/Ribonuclease H"/>
    <property type="match status" value="1"/>
</dbReference>
<keyword evidence="7" id="KW-0229">DNA integration</keyword>
<keyword evidence="4" id="KW-0255">Endonuclease</keyword>
<evidence type="ECO:0000256" key="10">
    <source>
        <dbReference type="ARBA" id="ARBA00023172"/>
    </source>
</evidence>
<evidence type="ECO:0000256" key="3">
    <source>
        <dbReference type="ARBA" id="ARBA00022723"/>
    </source>
</evidence>
<keyword evidence="3" id="KW-0479">Metal-binding</keyword>
<dbReference type="GO" id="GO:0004519">
    <property type="term" value="F:endonuclease activity"/>
    <property type="evidence" value="ECO:0007669"/>
    <property type="project" value="UniProtKB-KW"/>
</dbReference>
<dbReference type="GO" id="GO:0006310">
    <property type="term" value="P:DNA recombination"/>
    <property type="evidence" value="ECO:0007669"/>
    <property type="project" value="UniProtKB-KW"/>
</dbReference>
<dbReference type="InterPro" id="IPR039537">
    <property type="entry name" value="Retrotran_Ty1/copia-like"/>
</dbReference>
<evidence type="ECO:0000256" key="8">
    <source>
        <dbReference type="ARBA" id="ARBA00022918"/>
    </source>
</evidence>
<dbReference type="Proteomes" id="UP000765509">
    <property type="component" value="Unassembled WGS sequence"/>
</dbReference>
<evidence type="ECO:0000313" key="12">
    <source>
        <dbReference type="Proteomes" id="UP000765509"/>
    </source>
</evidence>
<accession>A0A9Q3HGP9</accession>
<name>A0A9Q3HGP9_9BASI</name>
<evidence type="ECO:0000256" key="5">
    <source>
        <dbReference type="ARBA" id="ARBA00022801"/>
    </source>
</evidence>
<evidence type="ECO:0000256" key="4">
    <source>
        <dbReference type="ARBA" id="ARBA00022759"/>
    </source>
</evidence>
<keyword evidence="2" id="KW-0540">Nuclease</keyword>
<keyword evidence="6" id="KW-0460">Magnesium</keyword>
<evidence type="ECO:0000256" key="7">
    <source>
        <dbReference type="ARBA" id="ARBA00022908"/>
    </source>
</evidence>
<keyword evidence="8" id="KW-0695">RNA-directed DNA polymerase</keyword>
<dbReference type="InterPro" id="IPR012337">
    <property type="entry name" value="RNaseH-like_sf"/>
</dbReference>
<dbReference type="GO" id="GO:0003964">
    <property type="term" value="F:RNA-directed DNA polymerase activity"/>
    <property type="evidence" value="ECO:0007669"/>
    <property type="project" value="UniProtKB-KW"/>
</dbReference>
<evidence type="ECO:0000256" key="9">
    <source>
        <dbReference type="ARBA" id="ARBA00022932"/>
    </source>
</evidence>
<keyword evidence="10" id="KW-0233">DNA recombination</keyword>
<keyword evidence="1" id="KW-0548">Nucleotidyltransferase</keyword>
<dbReference type="OrthoDB" id="4363844at2759"/>